<dbReference type="EMBL" id="CAMXCT030002890">
    <property type="protein sequence ID" value="CAL4788440.1"/>
    <property type="molecule type" value="Genomic_DNA"/>
</dbReference>
<dbReference type="Gene3D" id="3.30.470.20">
    <property type="entry name" value="ATP-grasp fold, B domain"/>
    <property type="match status" value="1"/>
</dbReference>
<reference evidence="2 3" key="2">
    <citation type="submission" date="2024-05" db="EMBL/GenBank/DDBJ databases">
        <authorList>
            <person name="Chen Y."/>
            <person name="Shah S."/>
            <person name="Dougan E. K."/>
            <person name="Thang M."/>
            <person name="Chan C."/>
        </authorList>
    </citation>
    <scope>NUCLEOTIDE SEQUENCE [LARGE SCALE GENOMIC DNA]</scope>
</reference>
<gene>
    <name evidence="1" type="ORF">C1SCF055_LOCUS27201</name>
</gene>
<organism evidence="1">
    <name type="scientific">Cladocopium goreaui</name>
    <dbReference type="NCBI Taxonomy" id="2562237"/>
    <lineage>
        <taxon>Eukaryota</taxon>
        <taxon>Sar</taxon>
        <taxon>Alveolata</taxon>
        <taxon>Dinophyceae</taxon>
        <taxon>Suessiales</taxon>
        <taxon>Symbiodiniaceae</taxon>
        <taxon>Cladocopium</taxon>
    </lineage>
</organism>
<dbReference type="Proteomes" id="UP001152797">
    <property type="component" value="Unassembled WGS sequence"/>
</dbReference>
<sequence length="208" mass="23457">MEIAQRQDELKEMGWKLITCSPSILGRLDDKVKLTELAEELGLSQHFPQRFLAAEEATYPCILKPGAGEFGSGVEIVHSPQEVRRISGEVLSSRWLLQEMVTGCYEYSTSLLVCEGEILEVACMRYEYDADEYVWPRVTELGKELRGPPEEPTEEQLDVMRRLVRGYSGFINFNYKIRPSDGEMCIMEAPRIQGPFAPGPGSHPPIAT</sequence>
<protein>
    <submittedName>
        <fullName evidence="2">E3 ubiquitin-protein ligase TRIM71</fullName>
    </submittedName>
</protein>
<dbReference type="SUPFAM" id="SSF56059">
    <property type="entry name" value="Glutathione synthetase ATP-binding domain-like"/>
    <property type="match status" value="1"/>
</dbReference>
<dbReference type="EMBL" id="CAMXCT020002890">
    <property type="protein sequence ID" value="CAL1154503.1"/>
    <property type="molecule type" value="Genomic_DNA"/>
</dbReference>
<dbReference type="EMBL" id="CAMXCT010002890">
    <property type="protein sequence ID" value="CAI4001128.1"/>
    <property type="molecule type" value="Genomic_DNA"/>
</dbReference>
<keyword evidence="3" id="KW-1185">Reference proteome</keyword>
<accession>A0A9P1D085</accession>
<dbReference type="OrthoDB" id="432907at2759"/>
<proteinExistence type="predicted"/>
<comment type="caution">
    <text evidence="1">The sequence shown here is derived from an EMBL/GenBank/DDBJ whole genome shotgun (WGS) entry which is preliminary data.</text>
</comment>
<name>A0A9P1D085_9DINO</name>
<evidence type="ECO:0000313" key="1">
    <source>
        <dbReference type="EMBL" id="CAI4001128.1"/>
    </source>
</evidence>
<evidence type="ECO:0000313" key="3">
    <source>
        <dbReference type="Proteomes" id="UP001152797"/>
    </source>
</evidence>
<reference evidence="1" key="1">
    <citation type="submission" date="2022-10" db="EMBL/GenBank/DDBJ databases">
        <authorList>
            <person name="Chen Y."/>
            <person name="Dougan E. K."/>
            <person name="Chan C."/>
            <person name="Rhodes N."/>
            <person name="Thang M."/>
        </authorList>
    </citation>
    <scope>NUCLEOTIDE SEQUENCE</scope>
</reference>
<dbReference type="AlphaFoldDB" id="A0A9P1D085"/>
<evidence type="ECO:0000313" key="2">
    <source>
        <dbReference type="EMBL" id="CAL4788440.1"/>
    </source>
</evidence>